<sequence length="134" mass="14844">MSERRKFTLYMHPDEMADGLAVDVIESVSQRTRGDFLRNAVIAGCALQQVDKRLPLLIATLFDGNMTAGQLVAMIRQTTGWKPDEAEIRDIVAMLTTSNPVCDRLPDTTDGEAGLADTTLARRNLGRMFGEEEE</sequence>
<organism evidence="1 2">
    <name type="scientific">Erwinia aphidicola</name>
    <dbReference type="NCBI Taxonomy" id="68334"/>
    <lineage>
        <taxon>Bacteria</taxon>
        <taxon>Pseudomonadati</taxon>
        <taxon>Pseudomonadota</taxon>
        <taxon>Gammaproteobacteria</taxon>
        <taxon>Enterobacterales</taxon>
        <taxon>Erwiniaceae</taxon>
        <taxon>Erwinia</taxon>
    </lineage>
</organism>
<dbReference type="Pfam" id="PF10784">
    <property type="entry name" value="Plasmid_stab_B"/>
    <property type="match status" value="1"/>
</dbReference>
<comment type="caution">
    <text evidence="1">The sequence shown here is derived from an EMBL/GenBank/DDBJ whole genome shotgun (WGS) entry which is preliminary data.</text>
</comment>
<accession>A0ABU8DMX5</accession>
<name>A0ABU8DMX5_ERWAP</name>
<evidence type="ECO:0000313" key="1">
    <source>
        <dbReference type="EMBL" id="MEI2684696.1"/>
    </source>
</evidence>
<dbReference type="Proteomes" id="UP001306592">
    <property type="component" value="Unassembled WGS sequence"/>
</dbReference>
<dbReference type="InterPro" id="IPR019720">
    <property type="entry name" value="Plasmid_stability_protein_StbB"/>
</dbReference>
<evidence type="ECO:0000313" key="2">
    <source>
        <dbReference type="Proteomes" id="UP001306592"/>
    </source>
</evidence>
<protein>
    <submittedName>
        <fullName evidence="1">Plasmid partitioning/stability family protein</fullName>
    </submittedName>
</protein>
<dbReference type="RefSeq" id="WP_336204587.1">
    <property type="nucleotide sequence ID" value="NZ_JBANEI010000040.1"/>
</dbReference>
<reference evidence="1 2" key="1">
    <citation type="submission" date="2024-02" db="EMBL/GenBank/DDBJ databases">
        <title>First report Erwinia aphidicola in onion in Chile.</title>
        <authorList>
            <person name="Valenzuela M."/>
            <person name="Pena M."/>
            <person name="Dutta B."/>
        </authorList>
    </citation>
    <scope>NUCLEOTIDE SEQUENCE [LARGE SCALE GENOMIC DNA]</scope>
    <source>
        <strain evidence="1 2">QCJ3A</strain>
    </source>
</reference>
<gene>
    <name evidence="1" type="ORF">V8N49_24095</name>
</gene>
<dbReference type="Gene3D" id="6.10.290.20">
    <property type="match status" value="1"/>
</dbReference>
<keyword evidence="2" id="KW-1185">Reference proteome</keyword>
<dbReference type="InterPro" id="IPR038307">
    <property type="entry name" value="StbB_sf"/>
</dbReference>
<dbReference type="EMBL" id="JBANEI010000040">
    <property type="protein sequence ID" value="MEI2684696.1"/>
    <property type="molecule type" value="Genomic_DNA"/>
</dbReference>
<proteinExistence type="predicted"/>